<evidence type="ECO:0000313" key="2">
    <source>
        <dbReference type="Proteomes" id="UP000422989"/>
    </source>
</evidence>
<keyword evidence="2" id="KW-1185">Reference proteome</keyword>
<proteinExistence type="predicted"/>
<protein>
    <submittedName>
        <fullName evidence="1">Uncharacterized protein</fullName>
    </submittedName>
</protein>
<dbReference type="OrthoDB" id="9873145at2"/>
<dbReference type="Proteomes" id="UP000422989">
    <property type="component" value="Chromosome"/>
</dbReference>
<sequence length="169" mass="18497">MATTERMASTPGSIAVHGDPLRTLDGICHADPLQLRGVDLLVIGVDARRARTKADFVAELDELGRTARDFPVSVPQIIAVIEHAGRREPWTYTMLRRWALSIHRRFQQVRGTDTVVTVLLVDSSTSPALVAKRIGELAQRPPGVNVAAVLSAQEIHNQTITEASTNDFI</sequence>
<gene>
    <name evidence="1" type="ORF">D7D94_07660</name>
</gene>
<dbReference type="AlphaFoldDB" id="A0A6I6DXK4"/>
<evidence type="ECO:0000313" key="1">
    <source>
        <dbReference type="EMBL" id="QGU27553.1"/>
    </source>
</evidence>
<dbReference type="RefSeq" id="WP_156242046.1">
    <property type="nucleotide sequence ID" value="NZ_BAAAZL010000004.1"/>
</dbReference>
<organism evidence="1 2">
    <name type="scientific">Microbacterium oryzae</name>
    <dbReference type="NCBI Taxonomy" id="743009"/>
    <lineage>
        <taxon>Bacteria</taxon>
        <taxon>Bacillati</taxon>
        <taxon>Actinomycetota</taxon>
        <taxon>Actinomycetes</taxon>
        <taxon>Micrococcales</taxon>
        <taxon>Microbacteriaceae</taxon>
        <taxon>Microbacterium</taxon>
    </lineage>
</organism>
<dbReference type="KEGG" id="moj:D7D94_07660"/>
<accession>A0A6I6DXK4</accession>
<dbReference type="EMBL" id="CP032550">
    <property type="protein sequence ID" value="QGU27553.1"/>
    <property type="molecule type" value="Genomic_DNA"/>
</dbReference>
<reference evidence="1 2" key="1">
    <citation type="submission" date="2018-09" db="EMBL/GenBank/DDBJ databases">
        <title>Whole genome sequencing of Microbacterium oryzae strain MB-10T.</title>
        <authorList>
            <person name="Das S.K."/>
        </authorList>
    </citation>
    <scope>NUCLEOTIDE SEQUENCE [LARGE SCALE GENOMIC DNA]</scope>
    <source>
        <strain evidence="1 2">MB-10</strain>
    </source>
</reference>
<name>A0A6I6DXK4_9MICO</name>